<dbReference type="CDD" id="cd00093">
    <property type="entry name" value="HTH_XRE"/>
    <property type="match status" value="1"/>
</dbReference>
<organism evidence="3 4">
    <name type="scientific">Ferroacidibacillus organovorans</name>
    <dbReference type="NCBI Taxonomy" id="1765683"/>
    <lineage>
        <taxon>Bacteria</taxon>
        <taxon>Bacillati</taxon>
        <taxon>Bacillota</taxon>
        <taxon>Bacilli</taxon>
        <taxon>Bacillales</taxon>
        <taxon>Alicyclobacillaceae</taxon>
        <taxon>Ferroacidibacillus</taxon>
    </lineage>
</organism>
<dbReference type="RefSeq" id="WP_067715522.1">
    <property type="nucleotide sequence ID" value="NZ_LPVJ01000031.1"/>
</dbReference>
<evidence type="ECO:0000313" key="4">
    <source>
        <dbReference type="Proteomes" id="UP000053557"/>
    </source>
</evidence>
<dbReference type="GO" id="GO:0003677">
    <property type="term" value="F:DNA binding"/>
    <property type="evidence" value="ECO:0007669"/>
    <property type="project" value="UniProtKB-KW"/>
</dbReference>
<accession>A0A101XQU6</accession>
<evidence type="ECO:0000313" key="3">
    <source>
        <dbReference type="EMBL" id="KUO95858.1"/>
    </source>
</evidence>
<gene>
    <name evidence="3" type="ORF">ATW55_08975</name>
</gene>
<dbReference type="InterPro" id="IPR001387">
    <property type="entry name" value="Cro/C1-type_HTH"/>
</dbReference>
<dbReference type="PANTHER" id="PTHR46797">
    <property type="entry name" value="HTH-TYPE TRANSCRIPTIONAL REGULATOR"/>
    <property type="match status" value="1"/>
</dbReference>
<dbReference type="GO" id="GO:0005829">
    <property type="term" value="C:cytosol"/>
    <property type="evidence" value="ECO:0007669"/>
    <property type="project" value="TreeGrafter"/>
</dbReference>
<dbReference type="InterPro" id="IPR050807">
    <property type="entry name" value="TransReg_Diox_bact_type"/>
</dbReference>
<evidence type="ECO:0000259" key="2">
    <source>
        <dbReference type="PROSITE" id="PS50943"/>
    </source>
</evidence>
<comment type="caution">
    <text evidence="3">The sequence shown here is derived from an EMBL/GenBank/DDBJ whole genome shotgun (WGS) entry which is preliminary data.</text>
</comment>
<keyword evidence="1" id="KW-0238">DNA-binding</keyword>
<dbReference type="GO" id="GO:0003700">
    <property type="term" value="F:DNA-binding transcription factor activity"/>
    <property type="evidence" value="ECO:0007669"/>
    <property type="project" value="TreeGrafter"/>
</dbReference>
<dbReference type="SUPFAM" id="SSF47413">
    <property type="entry name" value="lambda repressor-like DNA-binding domains"/>
    <property type="match status" value="1"/>
</dbReference>
<dbReference type="PROSITE" id="PS50943">
    <property type="entry name" value="HTH_CROC1"/>
    <property type="match status" value="1"/>
</dbReference>
<feature type="domain" description="HTH cro/C1-type" evidence="2">
    <location>
        <begin position="8"/>
        <end position="62"/>
    </location>
</feature>
<protein>
    <recommendedName>
        <fullName evidence="2">HTH cro/C1-type domain-containing protein</fullName>
    </recommendedName>
</protein>
<proteinExistence type="predicted"/>
<dbReference type="SMART" id="SM00530">
    <property type="entry name" value="HTH_XRE"/>
    <property type="match status" value="1"/>
</dbReference>
<reference evidence="3 4" key="1">
    <citation type="submission" date="2015-12" db="EMBL/GenBank/DDBJ databases">
        <title>Draft genome sequence of Acidibacillus ferrooxidans ITV001, isolated from a chalcopyrite acid mine drainage site in Brazil.</title>
        <authorList>
            <person name="Dall'Agnol H."/>
            <person name="Nancucheo I."/>
            <person name="Johnson B."/>
            <person name="Oliveira R."/>
            <person name="Leite L."/>
            <person name="Pylro V."/>
            <person name="Nunes G.L."/>
            <person name="Tzotzos G."/>
            <person name="Fernandes G.R."/>
            <person name="Dutra J."/>
            <person name="Orellana S.C."/>
            <person name="Oliveira G."/>
        </authorList>
    </citation>
    <scope>NUCLEOTIDE SEQUENCE [LARGE SCALE GENOMIC DNA]</scope>
    <source>
        <strain evidence="4">ITV01</strain>
    </source>
</reference>
<dbReference type="EMBL" id="LPVJ01000031">
    <property type="protein sequence ID" value="KUO95858.1"/>
    <property type="molecule type" value="Genomic_DNA"/>
</dbReference>
<sequence length="138" mass="15774">MEKLGYKIRLLRHKRALTQQEIAYRTGISTPHISSIERGERQPSLEYAIRIAEALGVPVGYFADDAEVSTLPDAESYQGIVDMPGYLQSFITRESSQPYLIMAHRVSRLDEADYNMVCAMIEIMTQRKRLKNFTDIGM</sequence>
<dbReference type="PANTHER" id="PTHR46797:SF1">
    <property type="entry name" value="METHYLPHOSPHONATE SYNTHASE"/>
    <property type="match status" value="1"/>
</dbReference>
<dbReference type="Gene3D" id="1.10.260.40">
    <property type="entry name" value="lambda repressor-like DNA-binding domains"/>
    <property type="match status" value="1"/>
</dbReference>
<dbReference type="Pfam" id="PF01381">
    <property type="entry name" value="HTH_3"/>
    <property type="match status" value="1"/>
</dbReference>
<dbReference type="AlphaFoldDB" id="A0A101XQU6"/>
<dbReference type="InterPro" id="IPR010982">
    <property type="entry name" value="Lambda_DNA-bd_dom_sf"/>
</dbReference>
<evidence type="ECO:0000256" key="1">
    <source>
        <dbReference type="ARBA" id="ARBA00023125"/>
    </source>
</evidence>
<name>A0A101XQU6_9BACL</name>
<keyword evidence="4" id="KW-1185">Reference proteome</keyword>
<dbReference type="OrthoDB" id="9812495at2"/>
<dbReference type="Proteomes" id="UP000053557">
    <property type="component" value="Unassembled WGS sequence"/>
</dbReference>